<dbReference type="OrthoDB" id="6437163at2759"/>
<keyword evidence="5 7" id="KW-0238">DNA-binding</keyword>
<dbReference type="PROSITE" id="PS51504">
    <property type="entry name" value="H15"/>
    <property type="match status" value="1"/>
</dbReference>
<feature type="compositionally biased region" description="Low complexity" evidence="8">
    <location>
        <begin position="95"/>
        <end position="106"/>
    </location>
</feature>
<comment type="similarity">
    <text evidence="7">Belongs to the histone H1/H5 family.</text>
</comment>
<dbReference type="GO" id="GO:0030527">
    <property type="term" value="F:structural constituent of chromatin"/>
    <property type="evidence" value="ECO:0007669"/>
    <property type="project" value="InterPro"/>
</dbReference>
<evidence type="ECO:0000256" key="3">
    <source>
        <dbReference type="ARBA" id="ARBA00004286"/>
    </source>
</evidence>
<evidence type="ECO:0000256" key="6">
    <source>
        <dbReference type="ARBA" id="ARBA00023242"/>
    </source>
</evidence>
<evidence type="ECO:0000313" key="10">
    <source>
        <dbReference type="EMBL" id="GBM42042.1"/>
    </source>
</evidence>
<comment type="subcellular location">
    <subcellularLocation>
        <location evidence="3">Chromosome</location>
    </subcellularLocation>
    <subcellularLocation>
        <location evidence="2 7">Nucleus</location>
    </subcellularLocation>
</comment>
<dbReference type="GO" id="GO:0000786">
    <property type="term" value="C:nucleosome"/>
    <property type="evidence" value="ECO:0007669"/>
    <property type="project" value="InterPro"/>
</dbReference>
<dbReference type="InterPro" id="IPR005819">
    <property type="entry name" value="H1/H5"/>
</dbReference>
<dbReference type="GO" id="GO:0005634">
    <property type="term" value="C:nucleus"/>
    <property type="evidence" value="ECO:0007669"/>
    <property type="project" value="UniProtKB-SubCell"/>
</dbReference>
<protein>
    <submittedName>
        <fullName evidence="10">Histone H1B</fullName>
    </submittedName>
</protein>
<dbReference type="GO" id="GO:0006334">
    <property type="term" value="P:nucleosome assembly"/>
    <property type="evidence" value="ECO:0007669"/>
    <property type="project" value="InterPro"/>
</dbReference>
<dbReference type="Pfam" id="PF00538">
    <property type="entry name" value="Linker_histone"/>
    <property type="match status" value="1"/>
</dbReference>
<dbReference type="GO" id="GO:0003677">
    <property type="term" value="F:DNA binding"/>
    <property type="evidence" value="ECO:0007669"/>
    <property type="project" value="UniProtKB-KW"/>
</dbReference>
<dbReference type="InterPro" id="IPR005818">
    <property type="entry name" value="Histone_H1/H5_H15"/>
</dbReference>
<evidence type="ECO:0000259" key="9">
    <source>
        <dbReference type="PROSITE" id="PS51504"/>
    </source>
</evidence>
<name>A0A4Y2FKL7_ARAVE</name>
<dbReference type="EMBL" id="BGPR01000984">
    <property type="protein sequence ID" value="GBM42042.1"/>
    <property type="molecule type" value="Genomic_DNA"/>
</dbReference>
<feature type="compositionally biased region" description="Basic residues" evidence="8">
    <location>
        <begin position="150"/>
        <end position="159"/>
    </location>
</feature>
<gene>
    <name evidence="10" type="primary">H1B_2</name>
    <name evidence="10" type="ORF">AVEN_30399_1</name>
</gene>
<evidence type="ECO:0000256" key="2">
    <source>
        <dbReference type="ARBA" id="ARBA00004123"/>
    </source>
</evidence>
<evidence type="ECO:0000256" key="1">
    <source>
        <dbReference type="ARBA" id="ARBA00002809"/>
    </source>
</evidence>
<comment type="function">
    <text evidence="1">Histones H1 are necessary for the condensation of nucleosome chains into higher-order structures.</text>
</comment>
<evidence type="ECO:0000256" key="7">
    <source>
        <dbReference type="RuleBase" id="RU003894"/>
    </source>
</evidence>
<dbReference type="InterPro" id="IPR036390">
    <property type="entry name" value="WH_DNA-bd_sf"/>
</dbReference>
<keyword evidence="6 7" id="KW-0539">Nucleus</keyword>
<evidence type="ECO:0000256" key="8">
    <source>
        <dbReference type="SAM" id="MobiDB-lite"/>
    </source>
</evidence>
<keyword evidence="4 7" id="KW-0158">Chromosome</keyword>
<reference evidence="10 11" key="1">
    <citation type="journal article" date="2019" name="Sci. Rep.">
        <title>Orb-weaving spider Araneus ventricosus genome elucidates the spidroin gene catalogue.</title>
        <authorList>
            <person name="Kono N."/>
            <person name="Nakamura H."/>
            <person name="Ohtoshi R."/>
            <person name="Moran D.A.P."/>
            <person name="Shinohara A."/>
            <person name="Yoshida Y."/>
            <person name="Fujiwara M."/>
            <person name="Mori M."/>
            <person name="Tomita M."/>
            <person name="Arakawa K."/>
        </authorList>
    </citation>
    <scope>NUCLEOTIDE SEQUENCE [LARGE SCALE GENOMIC DNA]</scope>
</reference>
<feature type="region of interest" description="Disordered" evidence="8">
    <location>
        <begin position="68"/>
        <end position="247"/>
    </location>
</feature>
<comment type="caution">
    <text evidence="10">The sequence shown here is derived from an EMBL/GenBank/DDBJ whole genome shotgun (WGS) entry which is preliminary data.</text>
</comment>
<evidence type="ECO:0000256" key="4">
    <source>
        <dbReference type="ARBA" id="ARBA00022454"/>
    </source>
</evidence>
<keyword evidence="11" id="KW-1185">Reference proteome</keyword>
<dbReference type="PRINTS" id="PR00624">
    <property type="entry name" value="HISTONEH5"/>
</dbReference>
<sequence>MESPEKTEKKVAAHPKVSVMVDTAIKTLAEPKGSSLRAINKYIDANYSVDIKKVSIFIKKYLKASVERGDLVQPKGKGASGSFKINKQKAEAKPKAPNAKLPKPLKMQTSTPKKARKPKKADTKSPNKSPVKKMKLTDEVVPADATFSKPKTKGVKKPRVSVPTKPRKSIVSLPAKVKKPKKLMSKKDNGPKVSISPAGKSEKSITSPKLVKIKGAAKSTKAKKSPKPALIPKKAASRKAPAKVGQK</sequence>
<organism evidence="10 11">
    <name type="scientific">Araneus ventricosus</name>
    <name type="common">Orbweaver spider</name>
    <name type="synonym">Epeira ventricosa</name>
    <dbReference type="NCBI Taxonomy" id="182803"/>
    <lineage>
        <taxon>Eukaryota</taxon>
        <taxon>Metazoa</taxon>
        <taxon>Ecdysozoa</taxon>
        <taxon>Arthropoda</taxon>
        <taxon>Chelicerata</taxon>
        <taxon>Arachnida</taxon>
        <taxon>Araneae</taxon>
        <taxon>Araneomorphae</taxon>
        <taxon>Entelegynae</taxon>
        <taxon>Araneoidea</taxon>
        <taxon>Araneidae</taxon>
        <taxon>Araneus</taxon>
    </lineage>
</organism>
<evidence type="ECO:0000313" key="11">
    <source>
        <dbReference type="Proteomes" id="UP000499080"/>
    </source>
</evidence>
<evidence type="ECO:0000256" key="5">
    <source>
        <dbReference type="ARBA" id="ARBA00023125"/>
    </source>
</evidence>
<dbReference type="FunFam" id="1.10.10.10:FF:000140">
    <property type="entry name" value="Histone H1.0"/>
    <property type="match status" value="1"/>
</dbReference>
<dbReference type="SUPFAM" id="SSF46785">
    <property type="entry name" value="Winged helix' DNA-binding domain"/>
    <property type="match status" value="1"/>
</dbReference>
<proteinExistence type="inferred from homology"/>
<dbReference type="SMART" id="SM00526">
    <property type="entry name" value="H15"/>
    <property type="match status" value="1"/>
</dbReference>
<feature type="domain" description="H15" evidence="9">
    <location>
        <begin position="13"/>
        <end position="87"/>
    </location>
</feature>
<dbReference type="CDD" id="cd00073">
    <property type="entry name" value="H15"/>
    <property type="match status" value="1"/>
</dbReference>
<feature type="compositionally biased region" description="Basic residues" evidence="8">
    <location>
        <begin position="235"/>
        <end position="247"/>
    </location>
</feature>
<dbReference type="Gene3D" id="1.10.10.10">
    <property type="entry name" value="Winged helix-like DNA-binding domain superfamily/Winged helix DNA-binding domain"/>
    <property type="match status" value="1"/>
</dbReference>
<dbReference type="InterPro" id="IPR036388">
    <property type="entry name" value="WH-like_DNA-bd_sf"/>
</dbReference>
<dbReference type="AlphaFoldDB" id="A0A4Y2FKL7"/>
<accession>A0A4Y2FKL7</accession>
<dbReference type="Proteomes" id="UP000499080">
    <property type="component" value="Unassembled WGS sequence"/>
</dbReference>